<feature type="domain" description="T6SS immunity protein Tdi1 C-terminal" evidence="1">
    <location>
        <begin position="69"/>
        <end position="137"/>
    </location>
</feature>
<evidence type="ECO:0000313" key="3">
    <source>
        <dbReference type="Proteomes" id="UP001500618"/>
    </source>
</evidence>
<comment type="caution">
    <text evidence="2">The sequence shown here is derived from an EMBL/GenBank/DDBJ whole genome shotgun (WGS) entry which is preliminary data.</text>
</comment>
<dbReference type="Pfam" id="PF08906">
    <property type="entry name" value="T6SS_Tdi1_C"/>
    <property type="match status" value="1"/>
</dbReference>
<name>A0ABN2HU90_9ACTN</name>
<dbReference type="RefSeq" id="WP_344312781.1">
    <property type="nucleotide sequence ID" value="NZ_BAAANY010000020.1"/>
</dbReference>
<sequence>MGRVDLTKVFPAEVLARALEAWAWVGIGDREPLFTSLFGDVFFRADDGIWVLDILEGTFSLGWDSAAALKAEVDTPEGADRYLLAGLAMAAYEAGIVLGHDEVYGFRVSPVLGGGFDVDNLEAVSLEVLLDFLGQIHEQLHDLPPGTRISGITIKP</sequence>
<evidence type="ECO:0000313" key="2">
    <source>
        <dbReference type="EMBL" id="GAA1693656.1"/>
    </source>
</evidence>
<evidence type="ECO:0000259" key="1">
    <source>
        <dbReference type="Pfam" id="PF08906"/>
    </source>
</evidence>
<keyword evidence="3" id="KW-1185">Reference proteome</keyword>
<protein>
    <recommendedName>
        <fullName evidence="1">T6SS immunity protein Tdi1 C-terminal domain-containing protein</fullName>
    </recommendedName>
</protein>
<gene>
    <name evidence="2" type="ORF">GCM10009765_48640</name>
</gene>
<organism evidence="2 3">
    <name type="scientific">Fodinicola feengrottensis</name>
    <dbReference type="NCBI Taxonomy" id="435914"/>
    <lineage>
        <taxon>Bacteria</taxon>
        <taxon>Bacillati</taxon>
        <taxon>Actinomycetota</taxon>
        <taxon>Actinomycetes</taxon>
        <taxon>Mycobacteriales</taxon>
        <taxon>Fodinicola</taxon>
    </lineage>
</organism>
<dbReference type="Proteomes" id="UP001500618">
    <property type="component" value="Unassembled WGS sequence"/>
</dbReference>
<reference evidence="2 3" key="1">
    <citation type="journal article" date="2019" name="Int. J. Syst. Evol. Microbiol.">
        <title>The Global Catalogue of Microorganisms (GCM) 10K type strain sequencing project: providing services to taxonomists for standard genome sequencing and annotation.</title>
        <authorList>
            <consortium name="The Broad Institute Genomics Platform"/>
            <consortium name="The Broad Institute Genome Sequencing Center for Infectious Disease"/>
            <person name="Wu L."/>
            <person name="Ma J."/>
        </authorList>
    </citation>
    <scope>NUCLEOTIDE SEQUENCE [LARGE SCALE GENOMIC DNA]</scope>
    <source>
        <strain evidence="2 3">JCM 14718</strain>
    </source>
</reference>
<dbReference type="EMBL" id="BAAANY010000020">
    <property type="protein sequence ID" value="GAA1693656.1"/>
    <property type="molecule type" value="Genomic_DNA"/>
</dbReference>
<accession>A0ABN2HU90</accession>
<proteinExistence type="predicted"/>
<dbReference type="InterPro" id="IPR015002">
    <property type="entry name" value="T6SS_Tdi1_C"/>
</dbReference>